<dbReference type="InterPro" id="IPR036047">
    <property type="entry name" value="F-box-like_dom_sf"/>
</dbReference>
<evidence type="ECO:0000313" key="3">
    <source>
        <dbReference type="Proteomes" id="UP000037122"/>
    </source>
</evidence>
<sequence length="524" mass="59131">MDTLPEPVIAQICLYLPQQDLAHLALTSRFLQPIATQALYLKVLVVLHATRPTKSVIADITRKVSGGESGSLVLCLEKASALLETLSLNEHLAALVKNFRFEDCEGNSQLELLQRAFLEVLKDQQRTTSLKFGPLLDIDQTARNTSELERAIAACCTSVALDPQDFSTDIVIPVSHTFRYLHIQGFDALETLTCTEKIQVETFSISHLHGQGTASRLDFLSLERCIDTTSLSKIKLNIDCHELSCSCYQHFFQSFAEHVVHHCGLAKLRTVEVEGFAQEDWLRPVEMLERVLEPLSNFLKSLKGLSDLKLDFATPSLKITGEPAISDANKINRRLIDAFFLSMFETPDFGLRLRRLELPDFLSSFIYYKPSFQGSMLRSCMCEGCTALLSKIKEEVAPEIDTDEVEEVDDSQAMYLVLYGILRKLQHEGLISLSPRSPYSMSLLRTDKSDWLAEHFSSCTISEQDLKTYIVHQLIPMKDYFLGIFEKLHSLCLHGVMFERLTSNDLDMSSVFHAESYAPEKVNV</sequence>
<name>A0A0L0NNJ3_CANAR</name>
<reference evidence="3" key="1">
    <citation type="journal article" date="2015" name="BMC Genomics">
        <title>Draft genome of a commonly misdiagnosed multidrug resistant pathogen Candida auris.</title>
        <authorList>
            <person name="Chatterjee S."/>
            <person name="Alampalli S.V."/>
            <person name="Nageshan R.K."/>
            <person name="Chettiar S.T."/>
            <person name="Joshi S."/>
            <person name="Tatu U.S."/>
        </authorList>
    </citation>
    <scope>NUCLEOTIDE SEQUENCE [LARGE SCALE GENOMIC DNA]</scope>
    <source>
        <strain evidence="3">6684</strain>
    </source>
</reference>
<dbReference type="EMBL" id="LGST01000067">
    <property type="protein sequence ID" value="KND95608.1"/>
    <property type="molecule type" value="Genomic_DNA"/>
</dbReference>
<dbReference type="VEuPathDB" id="FungiDB:QG37_08147"/>
<proteinExistence type="predicted"/>
<gene>
    <name evidence="2" type="ORF">QG37_08147</name>
</gene>
<dbReference type="VEuPathDB" id="FungiDB:CJJ09_003057"/>
<dbReference type="VEuPathDB" id="FungiDB:CJJ07_004635"/>
<dbReference type="AlphaFoldDB" id="A0A0L0NNJ3"/>
<evidence type="ECO:0000259" key="1">
    <source>
        <dbReference type="PROSITE" id="PS50181"/>
    </source>
</evidence>
<dbReference type="InterPro" id="IPR001810">
    <property type="entry name" value="F-box_dom"/>
</dbReference>
<dbReference type="VEuPathDB" id="FungiDB:CJI97_002154"/>
<dbReference type="Proteomes" id="UP000037122">
    <property type="component" value="Unassembled WGS sequence"/>
</dbReference>
<dbReference type="Pfam" id="PF12937">
    <property type="entry name" value="F-box-like"/>
    <property type="match status" value="1"/>
</dbReference>
<accession>A0A0L0NNJ3</accession>
<dbReference type="VEuPathDB" id="FungiDB:B9J08_001969"/>
<organism evidence="2 3">
    <name type="scientific">Candidozyma auris</name>
    <name type="common">Yeast</name>
    <name type="synonym">Candida auris</name>
    <dbReference type="NCBI Taxonomy" id="498019"/>
    <lineage>
        <taxon>Eukaryota</taxon>
        <taxon>Fungi</taxon>
        <taxon>Dikarya</taxon>
        <taxon>Ascomycota</taxon>
        <taxon>Saccharomycotina</taxon>
        <taxon>Pichiomycetes</taxon>
        <taxon>Metschnikowiaceae</taxon>
        <taxon>Candidozyma</taxon>
    </lineage>
</organism>
<feature type="domain" description="F-box" evidence="1">
    <location>
        <begin position="1"/>
        <end position="43"/>
    </location>
</feature>
<dbReference type="PROSITE" id="PS50181">
    <property type="entry name" value="FBOX"/>
    <property type="match status" value="1"/>
</dbReference>
<dbReference type="VEuPathDB" id="FungiDB:CJI96_0002642"/>
<protein>
    <recommendedName>
        <fullName evidence="1">F-box domain-containing protein</fullName>
    </recommendedName>
</protein>
<comment type="caution">
    <text evidence="2">The sequence shown here is derived from an EMBL/GenBank/DDBJ whole genome shotgun (WGS) entry which is preliminary data.</text>
</comment>
<dbReference type="SUPFAM" id="SSF81383">
    <property type="entry name" value="F-box domain"/>
    <property type="match status" value="1"/>
</dbReference>
<evidence type="ECO:0000313" key="2">
    <source>
        <dbReference type="EMBL" id="KND95608.1"/>
    </source>
</evidence>